<comment type="caution">
    <text evidence="22">The sequence shown here is derived from an EMBL/GenBank/DDBJ whole genome shotgun (WGS) entry which is preliminary data.</text>
</comment>
<feature type="binding site" evidence="13 15">
    <location>
        <position position="303"/>
    </location>
    <ligand>
        <name>IMP</name>
        <dbReference type="ChEBI" id="CHEBI:58053"/>
    </ligand>
</feature>
<keyword evidence="6 13" id="KW-0332">GMP biosynthesis</keyword>
<proteinExistence type="inferred from homology"/>
<feature type="active site" description="Proton acceptor" evidence="13 14">
    <location>
        <position position="403"/>
    </location>
</feature>
<evidence type="ECO:0000256" key="20">
    <source>
        <dbReference type="RuleBase" id="RU003928"/>
    </source>
</evidence>
<comment type="caution">
    <text evidence="13">Lacks conserved residue(s) required for the propagation of feature annotation.</text>
</comment>
<dbReference type="GO" id="GO:0000166">
    <property type="term" value="F:nucleotide binding"/>
    <property type="evidence" value="ECO:0007669"/>
    <property type="project" value="UniProtKB-UniRule"/>
</dbReference>
<evidence type="ECO:0000256" key="8">
    <source>
        <dbReference type="ARBA" id="ARBA00022958"/>
    </source>
</evidence>
<evidence type="ECO:0000256" key="15">
    <source>
        <dbReference type="PIRSR" id="PIRSR000130-2"/>
    </source>
</evidence>
<feature type="domain" description="CBS" evidence="21">
    <location>
        <begin position="153"/>
        <end position="214"/>
    </location>
</feature>
<dbReference type="InterPro" id="IPR013785">
    <property type="entry name" value="Aldolase_TIM"/>
</dbReference>
<dbReference type="InterPro" id="IPR001093">
    <property type="entry name" value="IMP_DH_GMPRt"/>
</dbReference>
<evidence type="ECO:0000256" key="6">
    <source>
        <dbReference type="ARBA" id="ARBA00022749"/>
    </source>
</evidence>
<dbReference type="Pfam" id="PF00571">
    <property type="entry name" value="CBS"/>
    <property type="match status" value="2"/>
</dbReference>
<dbReference type="UniPathway" id="UPA00601">
    <property type="reaction ID" value="UER00295"/>
</dbReference>
<feature type="binding site" evidence="13">
    <location>
        <position position="248"/>
    </location>
    <ligand>
        <name>NAD(+)</name>
        <dbReference type="ChEBI" id="CHEBI:57540"/>
    </ligand>
</feature>
<evidence type="ECO:0000256" key="9">
    <source>
        <dbReference type="ARBA" id="ARBA00023002"/>
    </source>
</evidence>
<evidence type="ECO:0000256" key="7">
    <source>
        <dbReference type="ARBA" id="ARBA00022755"/>
    </source>
</evidence>
<keyword evidence="23" id="KW-1185">Reference proteome</keyword>
<evidence type="ECO:0000256" key="13">
    <source>
        <dbReference type="HAMAP-Rule" id="MF_01964"/>
    </source>
</evidence>
<dbReference type="SUPFAM" id="SSF51412">
    <property type="entry name" value="Inosine monophosphate dehydrogenase (IMPDH)"/>
    <property type="match status" value="1"/>
</dbReference>
<dbReference type="FunFam" id="3.20.20.70:FF:000003">
    <property type="entry name" value="GMP reductase"/>
    <property type="match status" value="1"/>
</dbReference>
<evidence type="ECO:0000256" key="12">
    <source>
        <dbReference type="ARBA" id="ARBA00048028"/>
    </source>
</evidence>
<sequence length="489" mass="51916">MLRIAKEALTFDDVLLVPGHSTILPHTASLKTRLTRKVELNIPMVSAAMDTVTEARLAIALAQEGGIGFIHKNMTAEQQAEHVRQVKKYESGVVSDPVTVTPDATIGEVNALSKRLGYSGFPVVDSDNNLVGIVTGRDLRFENKLDLAISSVMTQKDDLVTVTEGATSDQVLDLMHENRIEKILVVDDNFKLTGLITVKDFQKAESKPNACKDELGRLRVGAAVGVGAGTDERIKLLVEAGVDVLLVDTSHGHSQGVIDRVKWVRQNFPDVQLIAGNVATGEGALALADAGVDAVKVGIGPGSICTTRIVTGCGVPQITAISDAVEALKDRDIPVIADGGIRFSGDISKALVAGASCVMVGSMLAGTEEAPGEVELYQGRYYKSYRGMGSLGAMNQSHGSSDRYFQDSNEAEKLVPEGIEGRVAYKGPIANIIHQQVGGIRSAMGLTGCATITEMNTKPMFVKVTAAGMGESHVHDVTITKEAPNYRLG</sequence>
<evidence type="ECO:0000259" key="21">
    <source>
        <dbReference type="PROSITE" id="PS51371"/>
    </source>
</evidence>
<feature type="binding site" description="in other chain" evidence="13 17">
    <location>
        <position position="305"/>
    </location>
    <ligand>
        <name>K(+)</name>
        <dbReference type="ChEBI" id="CHEBI:29103"/>
        <note>ligand shared between two tetrameric partners</note>
    </ligand>
</feature>
<evidence type="ECO:0000256" key="3">
    <source>
        <dbReference type="ARBA" id="ARBA00011881"/>
    </source>
</evidence>
<dbReference type="InterPro" id="IPR000644">
    <property type="entry name" value="CBS_dom"/>
</dbReference>
<comment type="function">
    <text evidence="13">Catalyzes the conversion of inosine 5'-phosphate (IMP) to xanthosine 5'-phosphate (XMP), the first committed and rate-limiting step in the de novo synthesis of guanine nucleotides, and therefore plays an important role in the regulation of cell growth.</text>
</comment>
<evidence type="ECO:0000256" key="16">
    <source>
        <dbReference type="PIRSR" id="PIRSR000130-3"/>
    </source>
</evidence>
<dbReference type="SMART" id="SM01240">
    <property type="entry name" value="IMPDH"/>
    <property type="match status" value="1"/>
</dbReference>
<feature type="binding site" evidence="13 15">
    <location>
        <begin position="338"/>
        <end position="340"/>
    </location>
    <ligand>
        <name>IMP</name>
        <dbReference type="ChEBI" id="CHEBI:58053"/>
    </ligand>
</feature>
<evidence type="ECO:0000256" key="2">
    <source>
        <dbReference type="ARBA" id="ARBA00005502"/>
    </source>
</evidence>
<feature type="binding site" evidence="13 15">
    <location>
        <begin position="385"/>
        <end position="389"/>
    </location>
    <ligand>
        <name>IMP</name>
        <dbReference type="ChEBI" id="CHEBI:58053"/>
    </ligand>
</feature>
<feature type="binding site" evidence="13 16">
    <location>
        <begin position="298"/>
        <end position="300"/>
    </location>
    <ligand>
        <name>NAD(+)</name>
        <dbReference type="ChEBI" id="CHEBI:57540"/>
    </ligand>
</feature>
<evidence type="ECO:0000256" key="17">
    <source>
        <dbReference type="PIRSR" id="PIRSR000130-4"/>
    </source>
</evidence>
<name>A0A8J6J168_9ALTE</name>
<keyword evidence="7 13" id="KW-0658">Purine biosynthesis</keyword>
<dbReference type="SMART" id="SM00116">
    <property type="entry name" value="CBS"/>
    <property type="match status" value="2"/>
</dbReference>
<feature type="binding site" evidence="13 15">
    <location>
        <position position="417"/>
    </location>
    <ligand>
        <name>IMP</name>
        <dbReference type="ChEBI" id="CHEBI:58053"/>
    </ligand>
</feature>
<evidence type="ECO:0000256" key="18">
    <source>
        <dbReference type="PROSITE-ProRule" id="PRU00703"/>
    </source>
</evidence>
<dbReference type="Proteomes" id="UP000601768">
    <property type="component" value="Unassembled WGS sequence"/>
</dbReference>
<reference evidence="22" key="1">
    <citation type="journal article" date="2018" name="Int. J. Syst. Evol. Microbiol.">
        <title>Neptunicella marina gen. nov., sp. nov., isolated from surface seawater.</title>
        <authorList>
            <person name="Liu X."/>
            <person name="Lai Q."/>
            <person name="Du Y."/>
            <person name="Zhang X."/>
            <person name="Liu Z."/>
            <person name="Sun F."/>
            <person name="Shao Z."/>
        </authorList>
    </citation>
    <scope>NUCLEOTIDE SEQUENCE</scope>
    <source>
        <strain evidence="22">S27-2</strain>
    </source>
</reference>
<dbReference type="GO" id="GO:0003938">
    <property type="term" value="F:IMP dehydrogenase activity"/>
    <property type="evidence" value="ECO:0007669"/>
    <property type="project" value="UniProtKB-UniRule"/>
</dbReference>
<evidence type="ECO:0000256" key="10">
    <source>
        <dbReference type="ARBA" id="ARBA00023027"/>
    </source>
</evidence>
<dbReference type="InterPro" id="IPR005990">
    <property type="entry name" value="IMP_DH"/>
</dbReference>
<reference evidence="22" key="2">
    <citation type="submission" date="2020-08" db="EMBL/GenBank/DDBJ databases">
        <authorList>
            <person name="Lai Q."/>
        </authorList>
    </citation>
    <scope>NUCLEOTIDE SEQUENCE</scope>
    <source>
        <strain evidence="22">S27-2</strain>
    </source>
</reference>
<dbReference type="NCBIfam" id="TIGR01302">
    <property type="entry name" value="IMP_dehydrog"/>
    <property type="match status" value="1"/>
</dbReference>
<feature type="domain" description="CBS" evidence="21">
    <location>
        <begin position="93"/>
        <end position="149"/>
    </location>
</feature>
<organism evidence="22 23">
    <name type="scientific">Neptunicella marina</name>
    <dbReference type="NCBI Taxonomy" id="2125989"/>
    <lineage>
        <taxon>Bacteria</taxon>
        <taxon>Pseudomonadati</taxon>
        <taxon>Pseudomonadota</taxon>
        <taxon>Gammaproteobacteria</taxon>
        <taxon>Alteromonadales</taxon>
        <taxon>Alteromonadaceae</taxon>
        <taxon>Neptunicella</taxon>
    </lineage>
</organism>
<feature type="binding site" evidence="13">
    <location>
        <position position="472"/>
    </location>
    <ligand>
        <name>K(+)</name>
        <dbReference type="ChEBI" id="CHEBI:29103"/>
        <note>ligand shared between two tetrameric partners</note>
    </ligand>
</feature>
<evidence type="ECO:0000256" key="5">
    <source>
        <dbReference type="ARBA" id="ARBA00022737"/>
    </source>
</evidence>
<dbReference type="EMBL" id="JACNEP010000029">
    <property type="protein sequence ID" value="MBC3767877.1"/>
    <property type="molecule type" value="Genomic_DNA"/>
</dbReference>
<keyword evidence="8 13" id="KW-0630">Potassium</keyword>
<feature type="binding site" evidence="13 15">
    <location>
        <begin position="361"/>
        <end position="362"/>
    </location>
    <ligand>
        <name>IMP</name>
        <dbReference type="ChEBI" id="CHEBI:58053"/>
    </ligand>
</feature>
<dbReference type="PANTHER" id="PTHR11911:SF111">
    <property type="entry name" value="INOSINE-5'-MONOPHOSPHATE DEHYDROGENASE"/>
    <property type="match status" value="1"/>
</dbReference>
<dbReference type="InterPro" id="IPR046342">
    <property type="entry name" value="CBS_dom_sf"/>
</dbReference>
<dbReference type="Pfam" id="PF00478">
    <property type="entry name" value="IMPDH"/>
    <property type="match status" value="1"/>
</dbReference>
<evidence type="ECO:0000313" key="23">
    <source>
        <dbReference type="Proteomes" id="UP000601768"/>
    </source>
</evidence>
<feature type="binding site" evidence="13">
    <location>
        <position position="473"/>
    </location>
    <ligand>
        <name>K(+)</name>
        <dbReference type="ChEBI" id="CHEBI:29103"/>
        <note>ligand shared between two tetrameric partners</note>
    </ligand>
</feature>
<evidence type="ECO:0000256" key="1">
    <source>
        <dbReference type="ARBA" id="ARBA00001958"/>
    </source>
</evidence>
<dbReference type="PROSITE" id="PS51371">
    <property type="entry name" value="CBS"/>
    <property type="match status" value="2"/>
</dbReference>
<feature type="active site" description="Thioimidate intermediate" evidence="13 14">
    <location>
        <position position="305"/>
    </location>
</feature>
<protein>
    <recommendedName>
        <fullName evidence="13 20">Inosine-5'-monophosphate dehydrogenase</fullName>
        <shortName evidence="13">IMP dehydrogenase</shortName>
        <shortName evidence="13">IMPD</shortName>
        <shortName evidence="13">IMPDH</shortName>
        <ecNumber evidence="13 20">1.1.1.205</ecNumber>
    </recommendedName>
</protein>
<dbReference type="SUPFAM" id="SSF54631">
    <property type="entry name" value="CBS-domain pair"/>
    <property type="match status" value="1"/>
</dbReference>
<feature type="binding site" description="in other chain" evidence="13 17">
    <location>
        <position position="302"/>
    </location>
    <ligand>
        <name>K(+)</name>
        <dbReference type="ChEBI" id="CHEBI:29103"/>
        <note>ligand shared between two tetrameric partners</note>
    </ligand>
</feature>
<dbReference type="GO" id="GO:0006177">
    <property type="term" value="P:GMP biosynthetic process"/>
    <property type="evidence" value="ECO:0007669"/>
    <property type="project" value="UniProtKB-UniRule"/>
</dbReference>
<keyword evidence="5" id="KW-0677">Repeat</keyword>
<keyword evidence="10 13" id="KW-0520">NAD</keyword>
<dbReference type="RefSeq" id="WP_186508595.1">
    <property type="nucleotide sequence ID" value="NZ_JACNEP010000029.1"/>
</dbReference>
<gene>
    <name evidence="13 22" type="primary">guaB</name>
    <name evidence="22" type="ORF">H8B19_18515</name>
</gene>
<evidence type="ECO:0000256" key="14">
    <source>
        <dbReference type="PIRSR" id="PIRSR000130-1"/>
    </source>
</evidence>
<dbReference type="Gene3D" id="3.20.20.70">
    <property type="entry name" value="Aldolase class I"/>
    <property type="match status" value="1"/>
</dbReference>
<comment type="catalytic activity">
    <reaction evidence="12 13 20">
        <text>IMP + NAD(+) + H2O = XMP + NADH + H(+)</text>
        <dbReference type="Rhea" id="RHEA:11708"/>
        <dbReference type="ChEBI" id="CHEBI:15377"/>
        <dbReference type="ChEBI" id="CHEBI:15378"/>
        <dbReference type="ChEBI" id="CHEBI:57464"/>
        <dbReference type="ChEBI" id="CHEBI:57540"/>
        <dbReference type="ChEBI" id="CHEBI:57945"/>
        <dbReference type="ChEBI" id="CHEBI:58053"/>
        <dbReference type="EC" id="1.1.1.205"/>
    </reaction>
</comment>
<evidence type="ECO:0000313" key="22">
    <source>
        <dbReference type="EMBL" id="MBC3767877.1"/>
    </source>
</evidence>
<evidence type="ECO:0000256" key="11">
    <source>
        <dbReference type="ARBA" id="ARBA00023122"/>
    </source>
</evidence>
<dbReference type="PIRSF" id="PIRSF000130">
    <property type="entry name" value="IMPDH"/>
    <property type="match status" value="1"/>
</dbReference>
<comment type="cofactor">
    <cofactor evidence="1 13">
        <name>K(+)</name>
        <dbReference type="ChEBI" id="CHEBI:29103"/>
    </cofactor>
</comment>
<dbReference type="PANTHER" id="PTHR11911">
    <property type="entry name" value="INOSINE-5-MONOPHOSPHATE DEHYDROGENASE RELATED"/>
    <property type="match status" value="1"/>
</dbReference>
<comment type="activity regulation">
    <text evidence="13">Mycophenolic acid (MPA) is a non-competitive inhibitor that prevents formation of the closed enzyme conformation by binding to the same site as the amobile flap. In contrast, mizoribine monophosphate (MZP) is a competitive inhibitor that induces the closed conformation. MPA is a potent inhibitor of mammalian IMPDHs but a poor inhibitor of the bacterial enzymes. MZP is a more potent inhibitor of bacterial IMPDH.</text>
</comment>
<dbReference type="AlphaFoldDB" id="A0A8J6J168"/>
<accession>A0A8J6J168</accession>
<keyword evidence="9 13" id="KW-0560">Oxidoreductase</keyword>
<comment type="similarity">
    <text evidence="2 13 19">Belongs to the IMPDH/GMPR family.</text>
</comment>
<comment type="pathway">
    <text evidence="13 20">Purine metabolism; XMP biosynthesis via de novo pathway; XMP from IMP: step 1/1.</text>
</comment>
<evidence type="ECO:0000256" key="19">
    <source>
        <dbReference type="RuleBase" id="RU003927"/>
    </source>
</evidence>
<dbReference type="InterPro" id="IPR015875">
    <property type="entry name" value="IMP_DH/GMP_Rdtase_CS"/>
</dbReference>
<keyword evidence="4 13" id="KW-0479">Metal-binding</keyword>
<dbReference type="HAMAP" id="MF_01964">
    <property type="entry name" value="IMPDH"/>
    <property type="match status" value="1"/>
</dbReference>
<dbReference type="CDD" id="cd00381">
    <property type="entry name" value="IMPDH"/>
    <property type="match status" value="1"/>
</dbReference>
<keyword evidence="11 18" id="KW-0129">CBS domain</keyword>
<dbReference type="GO" id="GO:0046872">
    <property type="term" value="F:metal ion binding"/>
    <property type="evidence" value="ECO:0007669"/>
    <property type="project" value="UniProtKB-UniRule"/>
</dbReference>
<comment type="subunit">
    <text evidence="3 13">Homotetramer.</text>
</comment>
<dbReference type="EC" id="1.1.1.205" evidence="13 20"/>
<feature type="binding site" evidence="13">
    <location>
        <position position="471"/>
    </location>
    <ligand>
        <name>K(+)</name>
        <dbReference type="ChEBI" id="CHEBI:29103"/>
        <note>ligand shared between two tetrameric partners</note>
    </ligand>
</feature>
<feature type="binding site" description="in other chain" evidence="13 17">
    <location>
        <position position="300"/>
    </location>
    <ligand>
        <name>K(+)</name>
        <dbReference type="ChEBI" id="CHEBI:29103"/>
        <note>ligand shared between two tetrameric partners</note>
    </ligand>
</feature>
<feature type="binding site" evidence="16">
    <location>
        <begin position="248"/>
        <end position="250"/>
    </location>
    <ligand>
        <name>NAD(+)</name>
        <dbReference type="ChEBI" id="CHEBI:57540"/>
    </ligand>
</feature>
<dbReference type="GO" id="GO:0006183">
    <property type="term" value="P:GTP biosynthetic process"/>
    <property type="evidence" value="ECO:0007669"/>
    <property type="project" value="TreeGrafter"/>
</dbReference>
<dbReference type="PROSITE" id="PS00487">
    <property type="entry name" value="IMP_DH_GMP_RED"/>
    <property type="match status" value="1"/>
</dbReference>
<evidence type="ECO:0000256" key="4">
    <source>
        <dbReference type="ARBA" id="ARBA00022723"/>
    </source>
</evidence>